<feature type="compositionally biased region" description="Polar residues" evidence="3">
    <location>
        <begin position="600"/>
        <end position="610"/>
    </location>
</feature>
<dbReference type="AlphaFoldDB" id="A0A0C2TSW6"/>
<keyword evidence="6" id="KW-1185">Reference proteome</keyword>
<proteinExistence type="predicted"/>
<evidence type="ECO:0000256" key="3">
    <source>
        <dbReference type="SAM" id="MobiDB-lite"/>
    </source>
</evidence>
<feature type="region of interest" description="Disordered" evidence="3">
    <location>
        <begin position="565"/>
        <end position="584"/>
    </location>
</feature>
<dbReference type="STRING" id="946122.A0A0C2TSW6"/>
<reference evidence="5 6" key="1">
    <citation type="submission" date="2014-04" db="EMBL/GenBank/DDBJ databases">
        <title>Evolutionary Origins and Diversification of the Mycorrhizal Mutualists.</title>
        <authorList>
            <consortium name="DOE Joint Genome Institute"/>
            <consortium name="Mycorrhizal Genomics Consortium"/>
            <person name="Kohler A."/>
            <person name="Kuo A."/>
            <person name="Nagy L.G."/>
            <person name="Floudas D."/>
            <person name="Copeland A."/>
            <person name="Barry K.W."/>
            <person name="Cichocki N."/>
            <person name="Veneault-Fourrey C."/>
            <person name="LaButti K."/>
            <person name="Lindquist E.A."/>
            <person name="Lipzen A."/>
            <person name="Lundell T."/>
            <person name="Morin E."/>
            <person name="Murat C."/>
            <person name="Riley R."/>
            <person name="Ohm R."/>
            <person name="Sun H."/>
            <person name="Tunlid A."/>
            <person name="Henrissat B."/>
            <person name="Grigoriev I.V."/>
            <person name="Hibbett D.S."/>
            <person name="Martin F."/>
        </authorList>
    </citation>
    <scope>NUCLEOTIDE SEQUENCE [LARGE SCALE GENOMIC DNA]</scope>
    <source>
        <strain evidence="5 6">Koide BX008</strain>
    </source>
</reference>
<keyword evidence="1 2" id="KW-0694">RNA-binding</keyword>
<dbReference type="OrthoDB" id="431169at2759"/>
<dbReference type="GO" id="GO:0003723">
    <property type="term" value="F:RNA binding"/>
    <property type="evidence" value="ECO:0007669"/>
    <property type="project" value="UniProtKB-UniRule"/>
</dbReference>
<evidence type="ECO:0000256" key="1">
    <source>
        <dbReference type="ARBA" id="ARBA00022884"/>
    </source>
</evidence>
<feature type="compositionally biased region" description="Basic and acidic residues" evidence="3">
    <location>
        <begin position="462"/>
        <end position="479"/>
    </location>
</feature>
<feature type="compositionally biased region" description="Low complexity" evidence="3">
    <location>
        <begin position="196"/>
        <end position="209"/>
    </location>
</feature>
<dbReference type="Proteomes" id="UP000054549">
    <property type="component" value="Unassembled WGS sequence"/>
</dbReference>
<dbReference type="SUPFAM" id="SSF54928">
    <property type="entry name" value="RNA-binding domain, RBD"/>
    <property type="match status" value="1"/>
</dbReference>
<gene>
    <name evidence="5" type="ORF">M378DRAFT_620558</name>
</gene>
<evidence type="ECO:0000256" key="2">
    <source>
        <dbReference type="PROSITE-ProRule" id="PRU00176"/>
    </source>
</evidence>
<feature type="compositionally biased region" description="Polar residues" evidence="3">
    <location>
        <begin position="489"/>
        <end position="498"/>
    </location>
</feature>
<feature type="region of interest" description="Disordered" evidence="3">
    <location>
        <begin position="157"/>
        <end position="209"/>
    </location>
</feature>
<dbReference type="SMART" id="SM00360">
    <property type="entry name" value="RRM"/>
    <property type="match status" value="2"/>
</dbReference>
<dbReference type="Pfam" id="PF00076">
    <property type="entry name" value="RRM_1"/>
    <property type="match status" value="1"/>
</dbReference>
<feature type="region of interest" description="Disordered" evidence="3">
    <location>
        <begin position="600"/>
        <end position="630"/>
    </location>
</feature>
<feature type="compositionally biased region" description="Low complexity" evidence="3">
    <location>
        <begin position="538"/>
        <end position="547"/>
    </location>
</feature>
<dbReference type="HOGENOM" id="CLU_006261_0_0_1"/>
<feature type="domain" description="RRM" evidence="4">
    <location>
        <begin position="636"/>
        <end position="716"/>
    </location>
</feature>
<dbReference type="InterPro" id="IPR012677">
    <property type="entry name" value="Nucleotide-bd_a/b_plait_sf"/>
</dbReference>
<evidence type="ECO:0000259" key="4">
    <source>
        <dbReference type="PROSITE" id="PS50102"/>
    </source>
</evidence>
<feature type="compositionally biased region" description="Polar residues" evidence="3">
    <location>
        <begin position="185"/>
        <end position="195"/>
    </location>
</feature>
<feature type="compositionally biased region" description="Low complexity" evidence="3">
    <location>
        <begin position="611"/>
        <end position="628"/>
    </location>
</feature>
<dbReference type="PANTHER" id="PTHR10501">
    <property type="entry name" value="U1 SMALL NUCLEAR RIBONUCLEOPROTEIN A/U2 SMALL NUCLEAR RIBONUCLEOPROTEIN B"/>
    <property type="match status" value="1"/>
</dbReference>
<evidence type="ECO:0000313" key="5">
    <source>
        <dbReference type="EMBL" id="KIL70394.1"/>
    </source>
</evidence>
<feature type="region of interest" description="Disordered" evidence="3">
    <location>
        <begin position="452"/>
        <end position="498"/>
    </location>
</feature>
<dbReference type="Gene3D" id="3.30.70.330">
    <property type="match status" value="2"/>
</dbReference>
<sequence>MSSNQDPMYPMANSQNGIYPNMIHANNFDFIPDMDPSKQQQQQQLNTAKLGGYDAAYRPFGYTTNTIRQRHQPNSSLAPQYRENYYQNQSDMFNVTPPLQMSASSAYDYTPQTGHNFKQYSDSFVHSSQTLQAPHPLASINGNSNVTAANKGFNPHTHFSGGVQLASQTPFGPHIPVNVPPHMTNGLNNASSGNVAQSSAAPSTSSSIATGQEEISTIFVVGFPDDMQEREFQNMFTFSQGFEAATLKIPNKDNTNYAGTGRPYGASADPFSLVPPNQGTSGVIDGGRDGNWPGDDSSVVAQFGNNGSAPPRKQIIGFAKFRTRQDALMAKDLLQGKRIDMEKGAVLKAEMAKKNLHTKRGVGTMPIHTGLPSAGATSMTGMTSNFGVYQQPNINGFGHGPDPYTANGADPLGASNGLSLKRVNQTLVHETNHNMLREEDEARRREGTVNSIGFGSMTIRGPRADEEERERRKDKEFRLRNGAPAFDPFNSSFQPQSYADISRPSVTGLRSATEVNGFAQHDTVGPWDNIKAISAQQTPARSTSPTLSAPPLPTSALDAPLTMERRASSGPRYPSGESESQSDGDYYATKANEMSKSFNGLSLSTSAGDTSPQLPSPASNASSSVSRSIDQNPPINTLYVGNLPSGVEQLEEKLRELFNAQPGFRRLCFRQKNNGPMCFVEFDDVNFATKALNILHSHTLDGLVKGTGIRLSYSKNPLGVRTPTSACGLMQQQQFVDALQSRPVDDPLQSKPCTVRRDASFITSPPVPNGTQSSFGNSFLASPPPRFYSSSPSMLTSFTSGTSSQPGSSFPRNSASNILNLYNPPLSFAPFGFPSTSVANIPDSHSLPLDEQNSANSHTVQQHYHRVMSPPTVTLEAARAG</sequence>
<dbReference type="InterPro" id="IPR000504">
    <property type="entry name" value="RRM_dom"/>
</dbReference>
<protein>
    <recommendedName>
        <fullName evidence="4">RRM domain-containing protein</fullName>
    </recommendedName>
</protein>
<name>A0A0C2TSW6_AMAMK</name>
<dbReference type="InParanoid" id="A0A0C2TSW6"/>
<feature type="region of interest" description="Disordered" evidence="3">
    <location>
        <begin position="535"/>
        <end position="560"/>
    </location>
</feature>
<evidence type="ECO:0000313" key="6">
    <source>
        <dbReference type="Proteomes" id="UP000054549"/>
    </source>
</evidence>
<dbReference type="InterPro" id="IPR035979">
    <property type="entry name" value="RBD_domain_sf"/>
</dbReference>
<organism evidence="5 6">
    <name type="scientific">Amanita muscaria (strain Koide BX008)</name>
    <dbReference type="NCBI Taxonomy" id="946122"/>
    <lineage>
        <taxon>Eukaryota</taxon>
        <taxon>Fungi</taxon>
        <taxon>Dikarya</taxon>
        <taxon>Basidiomycota</taxon>
        <taxon>Agaricomycotina</taxon>
        <taxon>Agaricomycetes</taxon>
        <taxon>Agaricomycetidae</taxon>
        <taxon>Agaricales</taxon>
        <taxon>Pluteineae</taxon>
        <taxon>Amanitaceae</taxon>
        <taxon>Amanita</taxon>
    </lineage>
</organism>
<dbReference type="PROSITE" id="PS50102">
    <property type="entry name" value="RRM"/>
    <property type="match status" value="1"/>
</dbReference>
<dbReference type="EMBL" id="KN818224">
    <property type="protein sequence ID" value="KIL70394.1"/>
    <property type="molecule type" value="Genomic_DNA"/>
</dbReference>
<accession>A0A0C2TSW6</accession>